<dbReference type="PANTHER" id="PTHR35908">
    <property type="entry name" value="HYPOTHETICAL FUSION PROTEIN"/>
    <property type="match status" value="1"/>
</dbReference>
<dbReference type="Gene3D" id="3.10.180.10">
    <property type="entry name" value="2,3-Dihydroxybiphenyl 1,2-Dioxygenase, domain 1"/>
    <property type="match status" value="1"/>
</dbReference>
<dbReference type="SUPFAM" id="SSF54593">
    <property type="entry name" value="Glyoxalase/Bleomycin resistance protein/Dihydroxybiphenyl dioxygenase"/>
    <property type="match status" value="1"/>
</dbReference>
<dbReference type="STRING" id="469371.Tbis_3326"/>
<evidence type="ECO:0000313" key="2">
    <source>
        <dbReference type="EMBL" id="ADG90016.1"/>
    </source>
</evidence>
<organism evidence="2 3">
    <name type="scientific">Thermobispora bispora (strain ATCC 19993 / DSM 43833 / CBS 139.67 / JCM 10125 / KCTC 9307 / NBRC 14880 / R51)</name>
    <dbReference type="NCBI Taxonomy" id="469371"/>
    <lineage>
        <taxon>Bacteria</taxon>
        <taxon>Bacillati</taxon>
        <taxon>Actinomycetota</taxon>
        <taxon>Actinomycetes</taxon>
        <taxon>Streptosporangiales</taxon>
        <taxon>Streptosporangiaceae</taxon>
        <taxon>Thermobispora</taxon>
    </lineage>
</organism>
<dbReference type="eggNOG" id="COG0346">
    <property type="taxonomic scope" value="Bacteria"/>
</dbReference>
<dbReference type="HOGENOM" id="CLU_108054_0_1_11"/>
<dbReference type="CDD" id="cd06587">
    <property type="entry name" value="VOC"/>
    <property type="match status" value="1"/>
</dbReference>
<dbReference type="Pfam" id="PF18029">
    <property type="entry name" value="Glyoxalase_6"/>
    <property type="match status" value="1"/>
</dbReference>
<dbReference type="OrthoDB" id="5524593at2"/>
<dbReference type="EMBL" id="CP001874">
    <property type="protein sequence ID" value="ADG90016.1"/>
    <property type="molecule type" value="Genomic_DNA"/>
</dbReference>
<dbReference type="KEGG" id="tbi:Tbis_3326"/>
<gene>
    <name evidence="2" type="ordered locus">Tbis_3326</name>
</gene>
<accession>D6Y954</accession>
<sequence>MIEVHTVTFDSHDPYRIARWWSDALGWPMGEGGPEDDEILVERPGGRPHLLFQRVPEGKSVKNRLHLDLRPADRTRDEEVERLIALGATLHEDHRFSDGTGWVVLLDPDGNEFCVCRSDAERAAGPS</sequence>
<proteinExistence type="predicted"/>
<protein>
    <recommendedName>
        <fullName evidence="1">Glyoxalase-like domain-containing protein</fullName>
    </recommendedName>
</protein>
<evidence type="ECO:0000259" key="1">
    <source>
        <dbReference type="Pfam" id="PF18029"/>
    </source>
</evidence>
<dbReference type="AlphaFoldDB" id="D6Y954"/>
<dbReference type="RefSeq" id="WP_013133549.1">
    <property type="nucleotide sequence ID" value="NC_014165.1"/>
</dbReference>
<dbReference type="InterPro" id="IPR029068">
    <property type="entry name" value="Glyas_Bleomycin-R_OHBP_Dase"/>
</dbReference>
<reference evidence="2 3" key="1">
    <citation type="submission" date="2010-01" db="EMBL/GenBank/DDBJ databases">
        <title>The complete genome of Thermobispora bispora DSM 43833.</title>
        <authorList>
            <consortium name="US DOE Joint Genome Institute (JGI-PGF)"/>
            <person name="Lucas S."/>
            <person name="Copeland A."/>
            <person name="Lapidus A."/>
            <person name="Glavina del Rio T."/>
            <person name="Dalin E."/>
            <person name="Tice H."/>
            <person name="Bruce D."/>
            <person name="Goodwin L."/>
            <person name="Pitluck S."/>
            <person name="Kyrpides N."/>
            <person name="Mavromatis K."/>
            <person name="Ivanova N."/>
            <person name="Mikhailova N."/>
            <person name="Chertkov O."/>
            <person name="Brettin T."/>
            <person name="Detter J.C."/>
            <person name="Han C."/>
            <person name="Larimer F."/>
            <person name="Land M."/>
            <person name="Hauser L."/>
            <person name="Markowitz V."/>
            <person name="Cheng J.-F."/>
            <person name="Hugenholtz P."/>
            <person name="Woyke T."/>
            <person name="Wu D."/>
            <person name="Jando M."/>
            <person name="Schneider S."/>
            <person name="Klenk H.-P."/>
            <person name="Eisen J.A."/>
        </authorList>
    </citation>
    <scope>NUCLEOTIDE SEQUENCE [LARGE SCALE GENOMIC DNA]</scope>
    <source>
        <strain evidence="3">ATCC 19993 / DSM 43833 / CBS 139.67 / JCM 10125 / KCTC 9307 / NBRC 14880 / R51</strain>
    </source>
</reference>
<keyword evidence="3" id="KW-1185">Reference proteome</keyword>
<name>D6Y954_THEBD</name>
<dbReference type="Proteomes" id="UP000006640">
    <property type="component" value="Chromosome"/>
</dbReference>
<dbReference type="InterPro" id="IPR041581">
    <property type="entry name" value="Glyoxalase_6"/>
</dbReference>
<evidence type="ECO:0000313" key="3">
    <source>
        <dbReference type="Proteomes" id="UP000006640"/>
    </source>
</evidence>
<dbReference type="PANTHER" id="PTHR35908:SF1">
    <property type="entry name" value="CONSERVED PROTEIN"/>
    <property type="match status" value="1"/>
</dbReference>
<feature type="domain" description="Glyoxalase-like" evidence="1">
    <location>
        <begin position="7"/>
        <end position="116"/>
    </location>
</feature>